<sequence>MRESVEREAVEGEGEFRANSKNKKHHGYIHNVDRSSISFFVTNFPDDCDSEELWKIFAKHGRVGDV</sequence>
<evidence type="ECO:0000313" key="2">
    <source>
        <dbReference type="EMBL" id="MCI43132.1"/>
    </source>
</evidence>
<evidence type="ECO:0000313" key="3">
    <source>
        <dbReference type="Proteomes" id="UP000265520"/>
    </source>
</evidence>
<protein>
    <submittedName>
        <fullName evidence="2">Uncharacterized protein</fullName>
    </submittedName>
</protein>
<feature type="compositionally biased region" description="Basic and acidic residues" evidence="1">
    <location>
        <begin position="1"/>
        <end position="18"/>
    </location>
</feature>
<dbReference type="InterPro" id="IPR035979">
    <property type="entry name" value="RBD_domain_sf"/>
</dbReference>
<organism evidence="2 3">
    <name type="scientific">Trifolium medium</name>
    <dbReference type="NCBI Taxonomy" id="97028"/>
    <lineage>
        <taxon>Eukaryota</taxon>
        <taxon>Viridiplantae</taxon>
        <taxon>Streptophyta</taxon>
        <taxon>Embryophyta</taxon>
        <taxon>Tracheophyta</taxon>
        <taxon>Spermatophyta</taxon>
        <taxon>Magnoliopsida</taxon>
        <taxon>eudicotyledons</taxon>
        <taxon>Gunneridae</taxon>
        <taxon>Pentapetalae</taxon>
        <taxon>rosids</taxon>
        <taxon>fabids</taxon>
        <taxon>Fabales</taxon>
        <taxon>Fabaceae</taxon>
        <taxon>Papilionoideae</taxon>
        <taxon>50 kb inversion clade</taxon>
        <taxon>NPAAA clade</taxon>
        <taxon>Hologalegina</taxon>
        <taxon>IRL clade</taxon>
        <taxon>Trifolieae</taxon>
        <taxon>Trifolium</taxon>
    </lineage>
</organism>
<comment type="caution">
    <text evidence="2">The sequence shown here is derived from an EMBL/GenBank/DDBJ whole genome shotgun (WGS) entry which is preliminary data.</text>
</comment>
<dbReference type="Gene3D" id="3.30.70.330">
    <property type="match status" value="1"/>
</dbReference>
<feature type="region of interest" description="Disordered" evidence="1">
    <location>
        <begin position="1"/>
        <end position="23"/>
    </location>
</feature>
<dbReference type="InterPro" id="IPR012677">
    <property type="entry name" value="Nucleotide-bd_a/b_plait_sf"/>
</dbReference>
<proteinExistence type="predicted"/>
<dbReference type="Proteomes" id="UP000265520">
    <property type="component" value="Unassembled WGS sequence"/>
</dbReference>
<dbReference type="GO" id="GO:0003676">
    <property type="term" value="F:nucleic acid binding"/>
    <property type="evidence" value="ECO:0007669"/>
    <property type="project" value="InterPro"/>
</dbReference>
<dbReference type="EMBL" id="LXQA010313311">
    <property type="protein sequence ID" value="MCI43132.1"/>
    <property type="molecule type" value="Genomic_DNA"/>
</dbReference>
<name>A0A392S3X2_9FABA</name>
<dbReference type="AlphaFoldDB" id="A0A392S3X2"/>
<evidence type="ECO:0000256" key="1">
    <source>
        <dbReference type="SAM" id="MobiDB-lite"/>
    </source>
</evidence>
<dbReference type="CDD" id="cd00590">
    <property type="entry name" value="RRM_SF"/>
    <property type="match status" value="1"/>
</dbReference>
<dbReference type="SUPFAM" id="SSF54928">
    <property type="entry name" value="RNA-binding domain, RBD"/>
    <property type="match status" value="1"/>
</dbReference>
<keyword evidence="3" id="KW-1185">Reference proteome</keyword>
<accession>A0A392S3X2</accession>
<feature type="non-terminal residue" evidence="2">
    <location>
        <position position="66"/>
    </location>
</feature>
<reference evidence="2 3" key="1">
    <citation type="journal article" date="2018" name="Front. Plant Sci.">
        <title>Red Clover (Trifolium pratense) and Zigzag Clover (T. medium) - A Picture of Genomic Similarities and Differences.</title>
        <authorList>
            <person name="Dluhosova J."/>
            <person name="Istvanek J."/>
            <person name="Nedelnik J."/>
            <person name="Repkova J."/>
        </authorList>
    </citation>
    <scope>NUCLEOTIDE SEQUENCE [LARGE SCALE GENOMIC DNA]</scope>
    <source>
        <strain evidence="3">cv. 10/8</strain>
        <tissue evidence="2">Leaf</tissue>
    </source>
</reference>